<evidence type="ECO:0000313" key="2">
    <source>
        <dbReference type="EMBL" id="KAF6742514.1"/>
    </source>
</evidence>
<reference evidence="2 3" key="1">
    <citation type="submission" date="2020-07" db="EMBL/GenBank/DDBJ databases">
        <title>Comparative genomics of pyrophilous fungi reveals a link between fire events and developmental genes.</title>
        <authorList>
            <consortium name="DOE Joint Genome Institute"/>
            <person name="Steindorff A.S."/>
            <person name="Carver A."/>
            <person name="Calhoun S."/>
            <person name="Stillman K."/>
            <person name="Liu H."/>
            <person name="Lipzen A."/>
            <person name="Pangilinan J."/>
            <person name="Labutti K."/>
            <person name="Bruns T.D."/>
            <person name="Grigoriev I.V."/>
        </authorList>
    </citation>
    <scope>NUCLEOTIDE SEQUENCE [LARGE SCALE GENOMIC DNA]</scope>
    <source>
        <strain evidence="2 3">CBS 144469</strain>
    </source>
</reference>
<dbReference type="EMBL" id="JACGCI010000182">
    <property type="protein sequence ID" value="KAF6742514.1"/>
    <property type="molecule type" value="Genomic_DNA"/>
</dbReference>
<keyword evidence="3" id="KW-1185">Reference proteome</keyword>
<sequence length="153" mass="16762">MFTTHTTTTRRPTRTYTTRMMCPETIVNGSAVDSSINGGSGRRPKPKKAATTIQSPREREHRSRTKLEKGSNASSFNGGAHKSTINSISTGERTRREGEGEPSIGVVLATTTTATEAKDEVPAVTSLKGIQNDRMHNPKPEYQEPQGIFRSWS</sequence>
<feature type="region of interest" description="Disordered" evidence="1">
    <location>
        <begin position="27"/>
        <end position="153"/>
    </location>
</feature>
<accession>A0A8H6H8T4</accession>
<feature type="non-terminal residue" evidence="2">
    <location>
        <position position="153"/>
    </location>
</feature>
<evidence type="ECO:0000256" key="1">
    <source>
        <dbReference type="SAM" id="MobiDB-lite"/>
    </source>
</evidence>
<feature type="compositionally biased region" description="Polar residues" evidence="1">
    <location>
        <begin position="27"/>
        <end position="37"/>
    </location>
</feature>
<evidence type="ECO:0000313" key="3">
    <source>
        <dbReference type="Proteomes" id="UP000521943"/>
    </source>
</evidence>
<dbReference type="AlphaFoldDB" id="A0A8H6H8T4"/>
<proteinExistence type="predicted"/>
<feature type="compositionally biased region" description="Polar residues" evidence="1">
    <location>
        <begin position="71"/>
        <end position="89"/>
    </location>
</feature>
<feature type="compositionally biased region" description="Basic and acidic residues" evidence="1">
    <location>
        <begin position="56"/>
        <end position="69"/>
    </location>
</feature>
<gene>
    <name evidence="2" type="ORF">DFP72DRAFT_1105853</name>
</gene>
<protein>
    <submittedName>
        <fullName evidence="2">Uncharacterized protein</fullName>
    </submittedName>
</protein>
<feature type="compositionally biased region" description="Basic and acidic residues" evidence="1">
    <location>
        <begin position="131"/>
        <end position="142"/>
    </location>
</feature>
<organism evidence="2 3">
    <name type="scientific">Ephemerocybe angulata</name>
    <dbReference type="NCBI Taxonomy" id="980116"/>
    <lineage>
        <taxon>Eukaryota</taxon>
        <taxon>Fungi</taxon>
        <taxon>Dikarya</taxon>
        <taxon>Basidiomycota</taxon>
        <taxon>Agaricomycotina</taxon>
        <taxon>Agaricomycetes</taxon>
        <taxon>Agaricomycetidae</taxon>
        <taxon>Agaricales</taxon>
        <taxon>Agaricineae</taxon>
        <taxon>Psathyrellaceae</taxon>
        <taxon>Ephemerocybe</taxon>
    </lineage>
</organism>
<name>A0A8H6H8T4_9AGAR</name>
<dbReference type="Proteomes" id="UP000521943">
    <property type="component" value="Unassembled WGS sequence"/>
</dbReference>
<comment type="caution">
    <text evidence="2">The sequence shown here is derived from an EMBL/GenBank/DDBJ whole genome shotgun (WGS) entry which is preliminary data.</text>
</comment>